<accession>A0A2M7QEH2</accession>
<evidence type="ECO:0000256" key="1">
    <source>
        <dbReference type="ARBA" id="ARBA00001946"/>
    </source>
</evidence>
<dbReference type="PANTHER" id="PTHR43046">
    <property type="entry name" value="GDP-MANNOSE MANNOSYL HYDROLASE"/>
    <property type="match status" value="1"/>
</dbReference>
<dbReference type="EMBL" id="PFLF01000047">
    <property type="protein sequence ID" value="PIY69162.1"/>
    <property type="molecule type" value="Genomic_DNA"/>
</dbReference>
<dbReference type="PROSITE" id="PS00893">
    <property type="entry name" value="NUDIX_BOX"/>
    <property type="match status" value="1"/>
</dbReference>
<evidence type="ECO:0000313" key="5">
    <source>
        <dbReference type="Proteomes" id="UP000230108"/>
    </source>
</evidence>
<dbReference type="InterPro" id="IPR020084">
    <property type="entry name" value="NUDIX_hydrolase_CS"/>
</dbReference>
<dbReference type="SUPFAM" id="SSF55811">
    <property type="entry name" value="Nudix"/>
    <property type="match status" value="1"/>
</dbReference>
<evidence type="ECO:0000256" key="2">
    <source>
        <dbReference type="ARBA" id="ARBA00022801"/>
    </source>
</evidence>
<dbReference type="InterPro" id="IPR015797">
    <property type="entry name" value="NUDIX_hydrolase-like_dom_sf"/>
</dbReference>
<organism evidence="4 5">
    <name type="scientific">Candidatus Roizmanbacteria bacterium CG_4_10_14_0_8_um_filter_39_9</name>
    <dbReference type="NCBI Taxonomy" id="1974829"/>
    <lineage>
        <taxon>Bacteria</taxon>
        <taxon>Candidatus Roizmaniibacteriota</taxon>
    </lineage>
</organism>
<keyword evidence="2 4" id="KW-0378">Hydrolase</keyword>
<gene>
    <name evidence="4" type="ORF">COY90_02135</name>
</gene>
<evidence type="ECO:0000259" key="3">
    <source>
        <dbReference type="PROSITE" id="PS51462"/>
    </source>
</evidence>
<dbReference type="PROSITE" id="PS51462">
    <property type="entry name" value="NUDIX"/>
    <property type="match status" value="1"/>
</dbReference>
<dbReference type="AlphaFoldDB" id="A0A2M7QEH2"/>
<dbReference type="PANTHER" id="PTHR43046:SF2">
    <property type="entry name" value="8-OXO-DGTP DIPHOSPHATASE-RELATED"/>
    <property type="match status" value="1"/>
</dbReference>
<dbReference type="GO" id="GO:0016787">
    <property type="term" value="F:hydrolase activity"/>
    <property type="evidence" value="ECO:0007669"/>
    <property type="project" value="UniProtKB-KW"/>
</dbReference>
<evidence type="ECO:0000313" key="4">
    <source>
        <dbReference type="EMBL" id="PIY69162.1"/>
    </source>
</evidence>
<name>A0A2M7QEH2_9BACT</name>
<dbReference type="Pfam" id="PF00293">
    <property type="entry name" value="NUDIX"/>
    <property type="match status" value="1"/>
</dbReference>
<dbReference type="Proteomes" id="UP000230108">
    <property type="component" value="Unassembled WGS sequence"/>
</dbReference>
<dbReference type="InterPro" id="IPR000086">
    <property type="entry name" value="NUDIX_hydrolase_dom"/>
</dbReference>
<reference evidence="5" key="1">
    <citation type="submission" date="2017-09" db="EMBL/GenBank/DDBJ databases">
        <title>Depth-based differentiation of microbial function through sediment-hosted aquifers and enrichment of novel symbionts in the deep terrestrial subsurface.</title>
        <authorList>
            <person name="Probst A.J."/>
            <person name="Ladd B."/>
            <person name="Jarett J.K."/>
            <person name="Geller-Mcgrath D.E."/>
            <person name="Sieber C.M.K."/>
            <person name="Emerson J.B."/>
            <person name="Anantharaman K."/>
            <person name="Thomas B.C."/>
            <person name="Malmstrom R."/>
            <person name="Stieglmeier M."/>
            <person name="Klingl A."/>
            <person name="Woyke T."/>
            <person name="Ryan C.M."/>
            <person name="Banfield J.F."/>
        </authorList>
    </citation>
    <scope>NUCLEOTIDE SEQUENCE [LARGE SCALE GENOMIC DNA]</scope>
</reference>
<comment type="cofactor">
    <cofactor evidence="1">
        <name>Mg(2+)</name>
        <dbReference type="ChEBI" id="CHEBI:18420"/>
    </cofactor>
</comment>
<comment type="caution">
    <text evidence="4">The sequence shown here is derived from an EMBL/GenBank/DDBJ whole genome shotgun (WGS) entry which is preliminary data.</text>
</comment>
<proteinExistence type="predicted"/>
<dbReference type="Gene3D" id="3.90.79.10">
    <property type="entry name" value="Nucleoside Triphosphate Pyrophosphohydrolase"/>
    <property type="match status" value="1"/>
</dbReference>
<sequence>MPHIHDKIDFTVEVFVVYKSKVLLRIHDKLKVWLSVGGHIESNEDPNKAAVREVKEEVGLDVVLDDSLLAFREQDNTKELIPPYFLNRNRIPPTHEHVTLVYFARALTDKLALIQGREKSDECRWFSKKDLQTDKKIIPNVKFYALKALEKLSTA</sequence>
<feature type="domain" description="Nudix hydrolase" evidence="3">
    <location>
        <begin position="7"/>
        <end position="150"/>
    </location>
</feature>
<protein>
    <submittedName>
        <fullName evidence="4">NUDIX hydrolase</fullName>
    </submittedName>
</protein>